<dbReference type="SUPFAM" id="SSF50475">
    <property type="entry name" value="FMN-binding split barrel"/>
    <property type="match status" value="1"/>
</dbReference>
<gene>
    <name evidence="4" type="ORF">OG863_23780</name>
</gene>
<dbReference type="PANTHER" id="PTHR35176:SF6">
    <property type="entry name" value="HEME OXYGENASE HI_0854-RELATED"/>
    <property type="match status" value="1"/>
</dbReference>
<dbReference type="EMBL" id="CP109106">
    <property type="protein sequence ID" value="WSB70727.1"/>
    <property type="molecule type" value="Genomic_DNA"/>
</dbReference>
<evidence type="ECO:0000313" key="4">
    <source>
        <dbReference type="EMBL" id="WSB70727.1"/>
    </source>
</evidence>
<dbReference type="InterPro" id="IPR052019">
    <property type="entry name" value="F420H2_bilvrd_red/Heme_oxyg"/>
</dbReference>
<feature type="domain" description="Pyridoxamine 5'-phosphate oxidase N-terminal" evidence="3">
    <location>
        <begin position="70"/>
        <end position="165"/>
    </location>
</feature>
<proteinExistence type="predicted"/>
<dbReference type="Gene3D" id="2.30.110.10">
    <property type="entry name" value="Electron Transport, Fmn-binding Protein, Chain A"/>
    <property type="match status" value="1"/>
</dbReference>
<protein>
    <submittedName>
        <fullName evidence="4">Pyridoxamine 5'-phosphate oxidase family protein</fullName>
    </submittedName>
</protein>
<feature type="compositionally biased region" description="Gly residues" evidence="2">
    <location>
        <begin position="28"/>
        <end position="40"/>
    </location>
</feature>
<accession>A0ABZ1FL82</accession>
<sequence>MTSESRRAEGGAEFEGGAESEGVADVEGGAGRAGGGSEGGEAVGWSVVRAAVPEFAGRVQERFGAYRHHVLATLRKDGAPRLTGLEADFRYGELWLGMMVGSRKVLDLRRDPRFSLHANPGPGTDLSGGDVRVSGRAVEVTDPEVVARYAAVVKPPEPFHLFRAELTQAVRTYIQDSCVVLESWVPGRPLRTIRRTSDDAALRVE</sequence>
<keyword evidence="5" id="KW-1185">Reference proteome</keyword>
<name>A0ABZ1FL82_9ACTN</name>
<keyword evidence="1" id="KW-0560">Oxidoreductase</keyword>
<feature type="compositionally biased region" description="Basic and acidic residues" evidence="2">
    <location>
        <begin position="1"/>
        <end position="10"/>
    </location>
</feature>
<evidence type="ECO:0000256" key="2">
    <source>
        <dbReference type="SAM" id="MobiDB-lite"/>
    </source>
</evidence>
<feature type="region of interest" description="Disordered" evidence="2">
    <location>
        <begin position="1"/>
        <end position="40"/>
    </location>
</feature>
<dbReference type="PANTHER" id="PTHR35176">
    <property type="entry name" value="HEME OXYGENASE HI_0854-RELATED"/>
    <property type="match status" value="1"/>
</dbReference>
<dbReference type="InterPro" id="IPR011576">
    <property type="entry name" value="Pyridox_Oxase_N"/>
</dbReference>
<dbReference type="Pfam" id="PF01243">
    <property type="entry name" value="PNPOx_N"/>
    <property type="match status" value="1"/>
</dbReference>
<dbReference type="Proteomes" id="UP001344251">
    <property type="component" value="Chromosome"/>
</dbReference>
<evidence type="ECO:0000259" key="3">
    <source>
        <dbReference type="Pfam" id="PF01243"/>
    </source>
</evidence>
<organism evidence="4 5">
    <name type="scientific">Streptomyces decoyicus</name>
    <dbReference type="NCBI Taxonomy" id="249567"/>
    <lineage>
        <taxon>Bacteria</taxon>
        <taxon>Bacillati</taxon>
        <taxon>Actinomycetota</taxon>
        <taxon>Actinomycetes</taxon>
        <taxon>Kitasatosporales</taxon>
        <taxon>Streptomycetaceae</taxon>
        <taxon>Streptomyces</taxon>
    </lineage>
</organism>
<dbReference type="InterPro" id="IPR012349">
    <property type="entry name" value="Split_barrel_FMN-bd"/>
</dbReference>
<evidence type="ECO:0000256" key="1">
    <source>
        <dbReference type="ARBA" id="ARBA00023002"/>
    </source>
</evidence>
<evidence type="ECO:0000313" key="5">
    <source>
        <dbReference type="Proteomes" id="UP001344251"/>
    </source>
</evidence>
<reference evidence="4 5" key="1">
    <citation type="submission" date="2022-10" db="EMBL/GenBank/DDBJ databases">
        <title>The complete genomes of actinobacterial strains from the NBC collection.</title>
        <authorList>
            <person name="Joergensen T.S."/>
            <person name="Alvarez Arevalo M."/>
            <person name="Sterndorff E.B."/>
            <person name="Faurdal D."/>
            <person name="Vuksanovic O."/>
            <person name="Mourched A.-S."/>
            <person name="Charusanti P."/>
            <person name="Shaw S."/>
            <person name="Blin K."/>
            <person name="Weber T."/>
        </authorList>
    </citation>
    <scope>NUCLEOTIDE SEQUENCE [LARGE SCALE GENOMIC DNA]</scope>
    <source>
        <strain evidence="4 5">NBC 01774</strain>
    </source>
</reference>